<accession>C3MJM0</accession>
<dbReference type="Proteomes" id="UP000001747">
    <property type="component" value="Chromosome"/>
</dbReference>
<reference evidence="1 2" key="1">
    <citation type="journal article" date="2009" name="Proc. Natl. Acad. Sci. U.S.A.">
        <title>Biogeography of the Sulfolobus islandicus pan-genome.</title>
        <authorList>
            <person name="Reno M.L."/>
            <person name="Held N.L."/>
            <person name="Fields C.J."/>
            <person name="Burke P.V."/>
            <person name="Whitaker R.J."/>
        </authorList>
    </citation>
    <scope>NUCLEOTIDE SEQUENCE [LARGE SCALE GENOMIC DNA]</scope>
    <source>
        <strain evidence="2">L.S.2.15 / Lassen #1</strain>
    </source>
</reference>
<sequence length="83" mass="9907">MRWGRDDTYTGKIRRNSPRFRFNYADYVITIQKAKRVEREVNIRPEKHKTLRVLSGHISYRSLSLESLCFLHELSRLLRGVDG</sequence>
<organism evidence="1 2">
    <name type="scientific">Saccharolobus islandicus (strain L.S.2.15 / Lassen #1)</name>
    <name type="common">Sulfolobus islandicus</name>
    <dbReference type="NCBI Taxonomy" id="429572"/>
    <lineage>
        <taxon>Archaea</taxon>
        <taxon>Thermoproteota</taxon>
        <taxon>Thermoprotei</taxon>
        <taxon>Sulfolobales</taxon>
        <taxon>Sulfolobaceae</taxon>
        <taxon>Saccharolobus</taxon>
    </lineage>
</organism>
<dbReference type="Pfam" id="PF17598">
    <property type="entry name" value="DUF5494"/>
    <property type="match status" value="1"/>
</dbReference>
<dbReference type="InterPro" id="IPR020272">
    <property type="entry name" value="C-84-like"/>
</dbReference>
<dbReference type="EMBL" id="CP001399">
    <property type="protein sequence ID" value="ACP34298.1"/>
    <property type="molecule type" value="Genomic_DNA"/>
</dbReference>
<dbReference type="KEGG" id="sis:LS215_0144"/>
<gene>
    <name evidence="1" type="ordered locus">LS215_0144</name>
</gene>
<evidence type="ECO:0000313" key="1">
    <source>
        <dbReference type="EMBL" id="ACP34298.1"/>
    </source>
</evidence>
<dbReference type="AlphaFoldDB" id="C3MJM0"/>
<dbReference type="HOGENOM" id="CLU_2534830_0_0_2"/>
<proteinExistence type="predicted"/>
<evidence type="ECO:0000313" key="2">
    <source>
        <dbReference type="Proteomes" id="UP000001747"/>
    </source>
</evidence>
<protein>
    <submittedName>
        <fullName evidence="1">Uncharacterized protein</fullName>
    </submittedName>
</protein>
<name>C3MJM0_SACI2</name>